<dbReference type="Proteomes" id="UP000315010">
    <property type="component" value="Unassembled WGS sequence"/>
</dbReference>
<dbReference type="Gene3D" id="3.20.20.150">
    <property type="entry name" value="Divalent-metal-dependent TIM barrel enzymes"/>
    <property type="match status" value="1"/>
</dbReference>
<dbReference type="GO" id="GO:0016853">
    <property type="term" value="F:isomerase activity"/>
    <property type="evidence" value="ECO:0007669"/>
    <property type="project" value="UniProtKB-KW"/>
</dbReference>
<name>A0A5C5YXP5_9BACT</name>
<dbReference type="InterPro" id="IPR050417">
    <property type="entry name" value="Sugar_Epim/Isomerase"/>
</dbReference>
<dbReference type="PANTHER" id="PTHR43489:SF7">
    <property type="entry name" value="3-DEHYDRO-D-GULOSIDE 4-EPIMERASE-RELATED"/>
    <property type="match status" value="1"/>
</dbReference>
<protein>
    <submittedName>
        <fullName evidence="3">D-tagatose 3-epimerase</fullName>
        <ecNumber evidence="3">5.3.1.-</ecNumber>
    </submittedName>
</protein>
<reference evidence="3 4" key="1">
    <citation type="submission" date="2019-02" db="EMBL/GenBank/DDBJ databases">
        <title>Deep-cultivation of Planctomycetes and their phenomic and genomic characterization uncovers novel biology.</title>
        <authorList>
            <person name="Wiegand S."/>
            <person name="Jogler M."/>
            <person name="Boedeker C."/>
            <person name="Pinto D."/>
            <person name="Vollmers J."/>
            <person name="Rivas-Marin E."/>
            <person name="Kohn T."/>
            <person name="Peeters S.H."/>
            <person name="Heuer A."/>
            <person name="Rast P."/>
            <person name="Oberbeckmann S."/>
            <person name="Bunk B."/>
            <person name="Jeske O."/>
            <person name="Meyerdierks A."/>
            <person name="Storesund J.E."/>
            <person name="Kallscheuer N."/>
            <person name="Luecker S."/>
            <person name="Lage O.M."/>
            <person name="Pohl T."/>
            <person name="Merkel B.J."/>
            <person name="Hornburger P."/>
            <person name="Mueller R.-W."/>
            <person name="Bruemmer F."/>
            <person name="Labrenz M."/>
            <person name="Spormann A.M."/>
            <person name="Op Den Camp H."/>
            <person name="Overmann J."/>
            <person name="Amann R."/>
            <person name="Jetten M.S.M."/>
            <person name="Mascher T."/>
            <person name="Medema M.H."/>
            <person name="Devos D.P."/>
            <person name="Kaster A.-K."/>
            <person name="Ovreas L."/>
            <person name="Rohde M."/>
            <person name="Galperin M.Y."/>
            <person name="Jogler C."/>
        </authorList>
    </citation>
    <scope>NUCLEOTIDE SEQUENCE [LARGE SCALE GENOMIC DNA]</scope>
    <source>
        <strain evidence="3 4">CA13</strain>
    </source>
</reference>
<keyword evidence="1 3" id="KW-0413">Isomerase</keyword>
<keyword evidence="4" id="KW-1185">Reference proteome</keyword>
<evidence type="ECO:0000313" key="3">
    <source>
        <dbReference type="EMBL" id="TWT79313.1"/>
    </source>
</evidence>
<feature type="domain" description="Xylose isomerase-like TIM barrel" evidence="2">
    <location>
        <begin position="32"/>
        <end position="268"/>
    </location>
</feature>
<evidence type="ECO:0000256" key="1">
    <source>
        <dbReference type="ARBA" id="ARBA00023235"/>
    </source>
</evidence>
<gene>
    <name evidence="3" type="ORF">CA13_07120</name>
</gene>
<dbReference type="AlphaFoldDB" id="A0A5C5YXP5"/>
<proteinExistence type="predicted"/>
<evidence type="ECO:0000313" key="4">
    <source>
        <dbReference type="Proteomes" id="UP000315010"/>
    </source>
</evidence>
<dbReference type="EMBL" id="SJPJ01000001">
    <property type="protein sequence ID" value="TWT79313.1"/>
    <property type="molecule type" value="Genomic_DNA"/>
</dbReference>
<dbReference type="EC" id="5.3.1.-" evidence="3"/>
<sequence length="275" mass="29737">MTQQMKSCITISLVEEARGGPFVLWDGLEKSIRYASQLGFDAVEIFSEGAESLDTDLLGKLLDAEGLKLAALGTGAGWVKHGLQLADADAAQRDRAKRFVRDLIDVGGALGAATIIGSMQGRSDDRVSSSLARGYLCEALQDGGEHAVKYGVPLLYEPLNRYETNQCNTVADGVEIIESLSNNNVKLLCDLFHMNIEEVDIADALVCGGKHVGHIHFVDSNRRPAGCGHLQFGPIMAALGQIDYAGYLCAEALPWPDSAEAAQQTMRAIHYWTRQ</sequence>
<dbReference type="PANTHER" id="PTHR43489">
    <property type="entry name" value="ISOMERASE"/>
    <property type="match status" value="1"/>
</dbReference>
<accession>A0A5C5YXP5</accession>
<dbReference type="InterPro" id="IPR036237">
    <property type="entry name" value="Xyl_isomerase-like_sf"/>
</dbReference>
<organism evidence="3 4">
    <name type="scientific">Novipirellula herctigrandis</name>
    <dbReference type="NCBI Taxonomy" id="2527986"/>
    <lineage>
        <taxon>Bacteria</taxon>
        <taxon>Pseudomonadati</taxon>
        <taxon>Planctomycetota</taxon>
        <taxon>Planctomycetia</taxon>
        <taxon>Pirellulales</taxon>
        <taxon>Pirellulaceae</taxon>
        <taxon>Novipirellula</taxon>
    </lineage>
</organism>
<dbReference type="InterPro" id="IPR013022">
    <property type="entry name" value="Xyl_isomerase-like_TIM-brl"/>
</dbReference>
<comment type="caution">
    <text evidence="3">The sequence shown here is derived from an EMBL/GenBank/DDBJ whole genome shotgun (WGS) entry which is preliminary data.</text>
</comment>
<dbReference type="Pfam" id="PF01261">
    <property type="entry name" value="AP_endonuc_2"/>
    <property type="match status" value="1"/>
</dbReference>
<evidence type="ECO:0000259" key="2">
    <source>
        <dbReference type="Pfam" id="PF01261"/>
    </source>
</evidence>
<dbReference type="SUPFAM" id="SSF51658">
    <property type="entry name" value="Xylose isomerase-like"/>
    <property type="match status" value="1"/>
</dbReference>